<feature type="domain" description="Autotransporter" evidence="2">
    <location>
        <begin position="693"/>
        <end position="976"/>
    </location>
</feature>
<sequence length="976" mass="96973">MCLMQGILGGVMVLFSLNHLQKRAGALIPVASSLALMSASSADAACTPMPANNVSAVCTGTTINQGAGAPGTSNGFSGYGSSLDTGMSIRVTAGSSVTGDDNGLQTGIGGSVVSEVGAQISGGLYGVQTTDQVWVNNHGSITGTTSAGIRATDAFVTNGVSGSISGRFGVLTMGAARVDNYGAITGAGNGNGIFATTDAVVTNYAGGQISGGGGVYASNSIWVINEGTITATAGLAVQGTLAFVINRAGGTMSGSDVGVSVGSGTIGNAGTISGTVTAGINSTGDLFVGNEATGVISSGTSGIHSSGAASISNFGSISGGVTGISLAASGSSVYNGGTISGGTAAITFTGSNNTLTLAPGSVISGTVLGGSSNRFELGGEGNATFDVSQLVFQYQGFSSFKKFGGSNWTLTGTSIYDGTVDVTSGTLSVDGDISGASSLTVVAGGRLGGNGIVGKTAIGGGELAPGNGIGALTVSAGLTMTAAAAYLVEVSGAASDKTIVGGTATITGKVSVDSLTRLSATTSYTIMTAGTLTGTFDSVMLTNNYARNARLSYVGNDVILTLDPGLLSPTLPGMPTINQRNVAAGIDRGLVNNTATPPGIDALFALSGNDLLHALTQVSGETATGVQQTTVDAMSQFMGVMTDPFAAGRTGAGASAIGFAADRDAFARTADGRKRSPAERDAYAMFAKAPPRVFADRWNVWAAGFGGSRTSDGNAVVGSGRTTGAIAGGAVGADYLLSPTTLAGFALAGGGTNFSVAGHGTGRSDLFQAGAFLRHDMAAAYITTAVAYGWQDVSTDRVLTLPASERLRASFDANAYSARIEGGHRWLLPALGRIGVTPYAAAQVTVFDLPAYAETAVGATGLALTYAAKRAAATRTELGLRGDTSYALNDAILTLRGRAAWAHDINTDRNISAAFQSLPGSSFVVNGARPASNTALTSAAAELAFANGLTFAATFEGEFSDVSRSYAGKGVARYAW</sequence>
<dbReference type="Pfam" id="PF03797">
    <property type="entry name" value="Autotransporter"/>
    <property type="match status" value="1"/>
</dbReference>
<dbReference type="Gene3D" id="2.40.128.130">
    <property type="entry name" value="Autotransporter beta-domain"/>
    <property type="match status" value="1"/>
</dbReference>
<dbReference type="SMART" id="SM00869">
    <property type="entry name" value="Autotransporter"/>
    <property type="match status" value="1"/>
</dbReference>
<dbReference type="SUPFAM" id="SSF51126">
    <property type="entry name" value="Pectin lyase-like"/>
    <property type="match status" value="1"/>
</dbReference>
<evidence type="ECO:0000313" key="4">
    <source>
        <dbReference type="Proteomes" id="UP000682843"/>
    </source>
</evidence>
<dbReference type="InterPro" id="IPR011050">
    <property type="entry name" value="Pectin_lyase_fold/virulence"/>
</dbReference>
<dbReference type="InterPro" id="IPR005546">
    <property type="entry name" value="Autotransporte_beta"/>
</dbReference>
<dbReference type="InterPro" id="IPR036709">
    <property type="entry name" value="Autotransporte_beta_dom_sf"/>
</dbReference>
<proteinExistence type="predicted"/>
<organism evidence="3 4">
    <name type="scientific">Tardiphaga alba</name>
    <dbReference type="NCBI Taxonomy" id="340268"/>
    <lineage>
        <taxon>Bacteria</taxon>
        <taxon>Pseudomonadati</taxon>
        <taxon>Pseudomonadota</taxon>
        <taxon>Alphaproteobacteria</taxon>
        <taxon>Hyphomicrobiales</taxon>
        <taxon>Nitrobacteraceae</taxon>
        <taxon>Tardiphaga</taxon>
    </lineage>
</organism>
<dbReference type="SUPFAM" id="SSF103515">
    <property type="entry name" value="Autotransporter"/>
    <property type="match status" value="1"/>
</dbReference>
<feature type="chain" id="PRO_5046169960" evidence="1">
    <location>
        <begin position="45"/>
        <end position="976"/>
    </location>
</feature>
<dbReference type="Proteomes" id="UP000682843">
    <property type="component" value="Chromosome"/>
</dbReference>
<accession>A0ABX8A7U7</accession>
<dbReference type="PROSITE" id="PS51208">
    <property type="entry name" value="AUTOTRANSPORTER"/>
    <property type="match status" value="1"/>
</dbReference>
<evidence type="ECO:0000256" key="1">
    <source>
        <dbReference type="SAM" id="SignalP"/>
    </source>
</evidence>
<gene>
    <name evidence="3" type="ORF">RPMA_06595</name>
</gene>
<dbReference type="EMBL" id="CP036498">
    <property type="protein sequence ID" value="QUS38538.1"/>
    <property type="molecule type" value="Genomic_DNA"/>
</dbReference>
<keyword evidence="4" id="KW-1185">Reference proteome</keyword>
<evidence type="ECO:0000313" key="3">
    <source>
        <dbReference type="EMBL" id="QUS38538.1"/>
    </source>
</evidence>
<evidence type="ECO:0000259" key="2">
    <source>
        <dbReference type="PROSITE" id="PS51208"/>
    </source>
</evidence>
<reference evidence="3 4" key="1">
    <citation type="submission" date="2019-02" db="EMBL/GenBank/DDBJ databases">
        <title>Emended description of the genus Rhodopseudomonas and description of Rhodopseudomonas albus sp. nov., a non-phototrophic, heavy-metal-tolerant bacterium isolated from garden soil.</title>
        <authorList>
            <person name="Bao Z."/>
            <person name="Cao W.W."/>
            <person name="Sato Y."/>
            <person name="Nishizawa T."/>
            <person name="Zhao J."/>
            <person name="Guo Y."/>
            <person name="Ohta H."/>
        </authorList>
    </citation>
    <scope>NUCLEOTIDE SEQUENCE [LARGE SCALE GENOMIC DNA]</scope>
    <source>
        <strain evidence="3 4">SK50-23</strain>
    </source>
</reference>
<keyword evidence="1" id="KW-0732">Signal</keyword>
<feature type="signal peptide" evidence="1">
    <location>
        <begin position="1"/>
        <end position="44"/>
    </location>
</feature>
<protein>
    <submittedName>
        <fullName evidence="3">Autotransporter domain-containing protein</fullName>
    </submittedName>
</protein>
<name>A0ABX8A7U7_9BRAD</name>